<dbReference type="InterPro" id="IPR007867">
    <property type="entry name" value="GMC_OxRtase_C"/>
</dbReference>
<dbReference type="InterPro" id="IPR036188">
    <property type="entry name" value="FAD/NAD-bd_sf"/>
</dbReference>
<evidence type="ECO:0000256" key="3">
    <source>
        <dbReference type="ARBA" id="ARBA00022630"/>
    </source>
</evidence>
<dbReference type="Gene3D" id="3.50.50.60">
    <property type="entry name" value="FAD/NAD(P)-binding domain"/>
    <property type="match status" value="2"/>
</dbReference>
<evidence type="ECO:0000256" key="1">
    <source>
        <dbReference type="ARBA" id="ARBA00001974"/>
    </source>
</evidence>
<dbReference type="PANTHER" id="PTHR42784:SF1">
    <property type="entry name" value="PYRANOSE 2-OXIDASE"/>
    <property type="match status" value="1"/>
</dbReference>
<evidence type="ECO:0000259" key="7">
    <source>
        <dbReference type="Pfam" id="PF05199"/>
    </source>
</evidence>
<dbReference type="InterPro" id="IPR051473">
    <property type="entry name" value="P2Ox-like"/>
</dbReference>
<keyword evidence="9" id="KW-1185">Reference proteome</keyword>
<evidence type="ECO:0000259" key="6">
    <source>
        <dbReference type="Pfam" id="PF00732"/>
    </source>
</evidence>
<dbReference type="RefSeq" id="WP_395418306.1">
    <property type="nucleotide sequence ID" value="NZ_JBIPKE010000019.1"/>
</dbReference>
<reference evidence="8 9" key="1">
    <citation type="journal article" date="2013" name="Int. J. Syst. Evol. Microbiol.">
        <title>Marinoscillum luteum sp. nov., isolated from marine sediment.</title>
        <authorList>
            <person name="Cha I.T."/>
            <person name="Park S.J."/>
            <person name="Kim S.J."/>
            <person name="Kim J.G."/>
            <person name="Jung M.Y."/>
            <person name="Shin K.S."/>
            <person name="Kwon K.K."/>
            <person name="Yang S.H."/>
            <person name="Seo Y.S."/>
            <person name="Rhee S.K."/>
        </authorList>
    </citation>
    <scope>NUCLEOTIDE SEQUENCE [LARGE SCALE GENOMIC DNA]</scope>
    <source>
        <strain evidence="8 9">KCTC 23939</strain>
    </source>
</reference>
<protein>
    <submittedName>
        <fullName evidence="8">GMC oxidoreductase</fullName>
    </submittedName>
</protein>
<feature type="domain" description="Glucose-methanol-choline oxidoreductase N-terminal" evidence="6">
    <location>
        <begin position="97"/>
        <end position="341"/>
    </location>
</feature>
<keyword evidence="3" id="KW-0285">Flavoprotein</keyword>
<gene>
    <name evidence="8" type="ORF">ACHKAR_15605</name>
</gene>
<sequence>MPINTTFQIGEKADAYDAIVIGSGVSGGWAAKELTEKGLKTLVLERGRPVEHRKDYITEHKAPWEFDLRGQLTQEEKKEYSQAVRIGYLDKTALHFFSKDSESPYVEEKPFVWARGYQVGGKSITWGRYTFRISDLDFEANQKEGVGVDWPIRYKDIAPWYDYVEQFAGISGEKLGLDYLPDGNFQKPMELNVVEKHLRKRIRELYPERYLTIARAAVLTEPIGERAPCHYCGPCWRGCSTGSYFSSLSSTLPAAAATGNLTIRPFSVVHSIIYDPETRKASGVRVIDSETKETIEFKAKVIFVCASAMASTQILLNSKSEEFPDGIGNTSRVLGHYLMDHHLGMDVNATVPGFLDRTTRGNRPIGFYIPRYRNIGGASDMPDFSRGYGFEGAAYREGWSKAFGMEGFGADFKNKIKEAGEWRVGMWGFGETLPYYDNHARLHPTETDEFGIPKMVFNAEIKDNEKRMRQDCLDSMAEMLENIGCTNITAEDNAAGAVPGFGIHEMGTARMGRDPKTSFLNGNNQAHEVPNLFVTDGACMTSSPCQNPSITYMALTARAADFAVKQLKSGNL</sequence>
<organism evidence="8 9">
    <name type="scientific">Marinoscillum luteum</name>
    <dbReference type="NCBI Taxonomy" id="861051"/>
    <lineage>
        <taxon>Bacteria</taxon>
        <taxon>Pseudomonadati</taxon>
        <taxon>Bacteroidota</taxon>
        <taxon>Cytophagia</taxon>
        <taxon>Cytophagales</taxon>
        <taxon>Reichenbachiellaceae</taxon>
        <taxon>Marinoscillum</taxon>
    </lineage>
</organism>
<accession>A0ABW7NBK4</accession>
<evidence type="ECO:0000256" key="5">
    <source>
        <dbReference type="ARBA" id="ARBA00023002"/>
    </source>
</evidence>
<comment type="similarity">
    <text evidence="2">Belongs to the GMC oxidoreductase family.</text>
</comment>
<evidence type="ECO:0000256" key="4">
    <source>
        <dbReference type="ARBA" id="ARBA00022827"/>
    </source>
</evidence>
<proteinExistence type="inferred from homology"/>
<dbReference type="EMBL" id="JBIPKE010000019">
    <property type="protein sequence ID" value="MFH6984882.1"/>
    <property type="molecule type" value="Genomic_DNA"/>
</dbReference>
<evidence type="ECO:0000313" key="8">
    <source>
        <dbReference type="EMBL" id="MFH6984882.1"/>
    </source>
</evidence>
<comment type="cofactor">
    <cofactor evidence="1">
        <name>FAD</name>
        <dbReference type="ChEBI" id="CHEBI:57692"/>
    </cofactor>
</comment>
<keyword evidence="5" id="KW-0560">Oxidoreductase</keyword>
<evidence type="ECO:0000313" key="9">
    <source>
        <dbReference type="Proteomes" id="UP001610063"/>
    </source>
</evidence>
<dbReference type="Pfam" id="PF00732">
    <property type="entry name" value="GMC_oxred_N"/>
    <property type="match status" value="1"/>
</dbReference>
<name>A0ABW7NBK4_9BACT</name>
<feature type="domain" description="Glucose-methanol-choline oxidoreductase C-terminal" evidence="7">
    <location>
        <begin position="442"/>
        <end position="555"/>
    </location>
</feature>
<comment type="caution">
    <text evidence="8">The sequence shown here is derived from an EMBL/GenBank/DDBJ whole genome shotgun (WGS) entry which is preliminary data.</text>
</comment>
<dbReference type="Proteomes" id="UP001610063">
    <property type="component" value="Unassembled WGS sequence"/>
</dbReference>
<dbReference type="SUPFAM" id="SSF51905">
    <property type="entry name" value="FAD/NAD(P)-binding domain"/>
    <property type="match status" value="1"/>
</dbReference>
<dbReference type="InterPro" id="IPR000172">
    <property type="entry name" value="GMC_OxRdtase_N"/>
</dbReference>
<dbReference type="Pfam" id="PF05199">
    <property type="entry name" value="GMC_oxred_C"/>
    <property type="match status" value="1"/>
</dbReference>
<dbReference type="SUPFAM" id="SSF54373">
    <property type="entry name" value="FAD-linked reductases, C-terminal domain"/>
    <property type="match status" value="1"/>
</dbReference>
<keyword evidence="4" id="KW-0274">FAD</keyword>
<dbReference type="PANTHER" id="PTHR42784">
    <property type="entry name" value="PYRANOSE 2-OXIDASE"/>
    <property type="match status" value="1"/>
</dbReference>
<evidence type="ECO:0000256" key="2">
    <source>
        <dbReference type="ARBA" id="ARBA00010790"/>
    </source>
</evidence>